<name>A0A540MN46_MALBA</name>
<evidence type="ECO:0008006" key="3">
    <source>
        <dbReference type="Google" id="ProtNLM"/>
    </source>
</evidence>
<reference evidence="1 2" key="1">
    <citation type="journal article" date="2019" name="G3 (Bethesda)">
        <title>Sequencing of a Wild Apple (Malus baccata) Genome Unravels the Differences Between Cultivated and Wild Apple Species Regarding Disease Resistance and Cold Tolerance.</title>
        <authorList>
            <person name="Chen X."/>
        </authorList>
    </citation>
    <scope>NUCLEOTIDE SEQUENCE [LARGE SCALE GENOMIC DNA]</scope>
    <source>
        <strain evidence="2">cv. Shandingzi</strain>
        <tissue evidence="1">Leaves</tissue>
    </source>
</reference>
<evidence type="ECO:0000313" key="1">
    <source>
        <dbReference type="EMBL" id="TQE00209.1"/>
    </source>
</evidence>
<gene>
    <name evidence="1" type="ORF">C1H46_014221</name>
</gene>
<protein>
    <recommendedName>
        <fullName evidence="3">FBD domain-containing protein</fullName>
    </recommendedName>
</protein>
<accession>A0A540MN46</accession>
<dbReference type="EMBL" id="VIEB01000220">
    <property type="protein sequence ID" value="TQE00209.1"/>
    <property type="molecule type" value="Genomic_DNA"/>
</dbReference>
<organism evidence="1 2">
    <name type="scientific">Malus baccata</name>
    <name type="common">Siberian crab apple</name>
    <name type="synonym">Pyrus baccata</name>
    <dbReference type="NCBI Taxonomy" id="106549"/>
    <lineage>
        <taxon>Eukaryota</taxon>
        <taxon>Viridiplantae</taxon>
        <taxon>Streptophyta</taxon>
        <taxon>Embryophyta</taxon>
        <taxon>Tracheophyta</taxon>
        <taxon>Spermatophyta</taxon>
        <taxon>Magnoliopsida</taxon>
        <taxon>eudicotyledons</taxon>
        <taxon>Gunneridae</taxon>
        <taxon>Pentapetalae</taxon>
        <taxon>rosids</taxon>
        <taxon>fabids</taxon>
        <taxon>Rosales</taxon>
        <taxon>Rosaceae</taxon>
        <taxon>Amygdaloideae</taxon>
        <taxon>Maleae</taxon>
        <taxon>Malus</taxon>
    </lineage>
</organism>
<dbReference type="AlphaFoldDB" id="A0A540MN46"/>
<proteinExistence type="predicted"/>
<sequence>MYRFLFQRGNNNIQTFSLSWEAPSSVRMGIFEWSRDSKWCNVEELFLDASGFDMEYWKLQNLDFIHHIEEVTVDLFDGSNGIEFARYKIENAKNLEQMVTSHLPEQCDVRQKLNESKMMML</sequence>
<evidence type="ECO:0000313" key="2">
    <source>
        <dbReference type="Proteomes" id="UP000315295"/>
    </source>
</evidence>
<keyword evidence="2" id="KW-1185">Reference proteome</keyword>
<comment type="caution">
    <text evidence="1">The sequence shown here is derived from an EMBL/GenBank/DDBJ whole genome shotgun (WGS) entry which is preliminary data.</text>
</comment>
<dbReference type="Proteomes" id="UP000315295">
    <property type="component" value="Unassembled WGS sequence"/>
</dbReference>